<reference evidence="4" key="2">
    <citation type="journal article" date="2007" name="PLoS Biol.">
        <title>Survey sequencing and comparative analysis of the elephant shark (Callorhinchus milii) genome.</title>
        <authorList>
            <person name="Venkatesh B."/>
            <person name="Kirkness E.F."/>
            <person name="Loh Y.H."/>
            <person name="Halpern A.L."/>
            <person name="Lee A.P."/>
            <person name="Johnson J."/>
            <person name="Dandona N."/>
            <person name="Viswanathan L.D."/>
            <person name="Tay A."/>
            <person name="Venter J.C."/>
            <person name="Strausberg R.L."/>
            <person name="Brenner S."/>
        </authorList>
    </citation>
    <scope>NUCLEOTIDE SEQUENCE [LARGE SCALE GENOMIC DNA]</scope>
</reference>
<evidence type="ECO:0000313" key="3">
    <source>
        <dbReference type="Ensembl" id="ENSCMIP00000038675.1"/>
    </source>
</evidence>
<dbReference type="Gene3D" id="2.60.40.10">
    <property type="entry name" value="Immunoglobulins"/>
    <property type="match status" value="2"/>
</dbReference>
<dbReference type="AlphaFoldDB" id="A0A4W3K3V0"/>
<evidence type="ECO:0000259" key="1">
    <source>
        <dbReference type="Pfam" id="PF01108"/>
    </source>
</evidence>
<dbReference type="GO" id="GO:0004896">
    <property type="term" value="F:cytokine receptor activity"/>
    <property type="evidence" value="ECO:0007669"/>
    <property type="project" value="TreeGrafter"/>
</dbReference>
<feature type="domain" description="Interferon/interleukin receptor" evidence="2">
    <location>
        <begin position="92"/>
        <end position="202"/>
    </location>
</feature>
<evidence type="ECO:0000259" key="2">
    <source>
        <dbReference type="Pfam" id="PF09294"/>
    </source>
</evidence>
<dbReference type="STRING" id="7868.ENSCMIP00000038675"/>
<dbReference type="Pfam" id="PF01108">
    <property type="entry name" value="Tissue_fac"/>
    <property type="match status" value="1"/>
</dbReference>
<name>A0A4W3K3V0_CALMI</name>
<dbReference type="InterPro" id="IPR050650">
    <property type="entry name" value="Type-II_Cytokine-TF_Rcpt"/>
</dbReference>
<proteinExistence type="predicted"/>
<keyword evidence="4" id="KW-1185">Reference proteome</keyword>
<reference evidence="3" key="4">
    <citation type="submission" date="2025-08" db="UniProtKB">
        <authorList>
            <consortium name="Ensembl"/>
        </authorList>
    </citation>
    <scope>IDENTIFICATION</scope>
</reference>
<dbReference type="GeneTree" id="ENSGT00940000161124"/>
<dbReference type="InterPro" id="IPR036116">
    <property type="entry name" value="FN3_sf"/>
</dbReference>
<dbReference type="InterPro" id="IPR015373">
    <property type="entry name" value="Interferon/interleukin_rcp_dom"/>
</dbReference>
<dbReference type="Pfam" id="PF09294">
    <property type="entry name" value="Interfer-bind"/>
    <property type="match status" value="1"/>
</dbReference>
<feature type="domain" description="Fibronectin type-III" evidence="1">
    <location>
        <begin position="2"/>
        <end position="76"/>
    </location>
</feature>
<dbReference type="PANTHER" id="PTHR20859:SF91">
    <property type="match status" value="1"/>
</dbReference>
<sequence>KEPQVVKFISQNFHSVLHWKPPIKTENSTKYFVEYLRYELKWRKKAECWGINNTFCDLTQETLPIDECYKARVKVDNGEWTYSIQFCPSIHTIISPPEIKLTPREESILVRVNHGLMIPHRTFKGKNRSRILDYKEHPGVQYTITVSIKAHDQILLEVWTTYTTKNKTFEIQSLSPGITYCLSVQTKIEDNISAPSMQQCITLAGKEHVSLHQ</sequence>
<dbReference type="Proteomes" id="UP000314986">
    <property type="component" value="Unassembled WGS sequence"/>
</dbReference>
<reference evidence="4" key="3">
    <citation type="journal article" date="2014" name="Nature">
        <title>Elephant shark genome provides unique insights into gnathostome evolution.</title>
        <authorList>
            <consortium name="International Elephant Shark Genome Sequencing Consortium"/>
            <person name="Venkatesh B."/>
            <person name="Lee A.P."/>
            <person name="Ravi V."/>
            <person name="Maurya A.K."/>
            <person name="Lian M.M."/>
            <person name="Swann J.B."/>
            <person name="Ohta Y."/>
            <person name="Flajnik M.F."/>
            <person name="Sutoh Y."/>
            <person name="Kasahara M."/>
            <person name="Hoon S."/>
            <person name="Gangu V."/>
            <person name="Roy S.W."/>
            <person name="Irimia M."/>
            <person name="Korzh V."/>
            <person name="Kondrychyn I."/>
            <person name="Lim Z.W."/>
            <person name="Tay B.H."/>
            <person name="Tohari S."/>
            <person name="Kong K.W."/>
            <person name="Ho S."/>
            <person name="Lorente-Galdos B."/>
            <person name="Quilez J."/>
            <person name="Marques-Bonet T."/>
            <person name="Raney B.J."/>
            <person name="Ingham P.W."/>
            <person name="Tay A."/>
            <person name="Hillier L.W."/>
            <person name="Minx P."/>
            <person name="Boehm T."/>
            <person name="Wilson R.K."/>
            <person name="Brenner S."/>
            <person name="Warren W.C."/>
        </authorList>
    </citation>
    <scope>NUCLEOTIDE SEQUENCE [LARGE SCALE GENOMIC DNA]</scope>
</reference>
<evidence type="ECO:0000313" key="4">
    <source>
        <dbReference type="Proteomes" id="UP000314986"/>
    </source>
</evidence>
<dbReference type="PANTHER" id="PTHR20859">
    <property type="entry name" value="INTERFERON/INTERLEUKIN RECEPTOR"/>
    <property type="match status" value="1"/>
</dbReference>
<dbReference type="InParanoid" id="A0A4W3K3V0"/>
<dbReference type="Ensembl" id="ENSCMIT00000039226.1">
    <property type="protein sequence ID" value="ENSCMIP00000038675.1"/>
    <property type="gene ID" value="ENSCMIG00000016227.1"/>
</dbReference>
<organism evidence="3 4">
    <name type="scientific">Callorhinchus milii</name>
    <name type="common">Ghost shark</name>
    <dbReference type="NCBI Taxonomy" id="7868"/>
    <lineage>
        <taxon>Eukaryota</taxon>
        <taxon>Metazoa</taxon>
        <taxon>Chordata</taxon>
        <taxon>Craniata</taxon>
        <taxon>Vertebrata</taxon>
        <taxon>Chondrichthyes</taxon>
        <taxon>Holocephali</taxon>
        <taxon>Chimaeriformes</taxon>
        <taxon>Callorhinchidae</taxon>
        <taxon>Callorhinchus</taxon>
    </lineage>
</organism>
<dbReference type="InterPro" id="IPR003961">
    <property type="entry name" value="FN3_dom"/>
</dbReference>
<dbReference type="SUPFAM" id="SSF49265">
    <property type="entry name" value="Fibronectin type III"/>
    <property type="match status" value="2"/>
</dbReference>
<dbReference type="GO" id="GO:0005886">
    <property type="term" value="C:plasma membrane"/>
    <property type="evidence" value="ECO:0007669"/>
    <property type="project" value="TreeGrafter"/>
</dbReference>
<reference evidence="3" key="5">
    <citation type="submission" date="2025-09" db="UniProtKB">
        <authorList>
            <consortium name="Ensembl"/>
        </authorList>
    </citation>
    <scope>IDENTIFICATION</scope>
</reference>
<dbReference type="InterPro" id="IPR013783">
    <property type="entry name" value="Ig-like_fold"/>
</dbReference>
<reference evidence="4" key="1">
    <citation type="journal article" date="2006" name="Science">
        <title>Ancient noncoding elements conserved in the human genome.</title>
        <authorList>
            <person name="Venkatesh B."/>
            <person name="Kirkness E.F."/>
            <person name="Loh Y.H."/>
            <person name="Halpern A.L."/>
            <person name="Lee A.P."/>
            <person name="Johnson J."/>
            <person name="Dandona N."/>
            <person name="Viswanathan L.D."/>
            <person name="Tay A."/>
            <person name="Venter J.C."/>
            <person name="Strausberg R.L."/>
            <person name="Brenner S."/>
        </authorList>
    </citation>
    <scope>NUCLEOTIDE SEQUENCE [LARGE SCALE GENOMIC DNA]</scope>
</reference>
<protein>
    <submittedName>
        <fullName evidence="3">Uncharacterized protein</fullName>
    </submittedName>
</protein>
<dbReference type="OMA" id="PRWETKI"/>
<accession>A0A4W3K3V0</accession>